<dbReference type="Pfam" id="PF22980">
    <property type="entry name" value="Myb_DNA-bind_8"/>
    <property type="match status" value="1"/>
</dbReference>
<dbReference type="GeneID" id="63837591"/>
<dbReference type="RefSeq" id="XP_040776927.1">
    <property type="nucleotide sequence ID" value="XM_040920462.1"/>
</dbReference>
<name>A0A9P5CQ80_CRYP1</name>
<evidence type="ECO:0000256" key="1">
    <source>
        <dbReference type="SAM" id="MobiDB-lite"/>
    </source>
</evidence>
<organism evidence="3 4">
    <name type="scientific">Cryphonectria parasitica (strain ATCC 38755 / EP155)</name>
    <dbReference type="NCBI Taxonomy" id="660469"/>
    <lineage>
        <taxon>Eukaryota</taxon>
        <taxon>Fungi</taxon>
        <taxon>Dikarya</taxon>
        <taxon>Ascomycota</taxon>
        <taxon>Pezizomycotina</taxon>
        <taxon>Sordariomycetes</taxon>
        <taxon>Sordariomycetidae</taxon>
        <taxon>Diaporthales</taxon>
        <taxon>Cryphonectriaceae</taxon>
        <taxon>Cryphonectria-Endothia species complex</taxon>
        <taxon>Cryphonectria</taxon>
    </lineage>
</organism>
<evidence type="ECO:0000259" key="2">
    <source>
        <dbReference type="Pfam" id="PF22980"/>
    </source>
</evidence>
<dbReference type="InterPro" id="IPR054505">
    <property type="entry name" value="Myb_DNA-bind_8"/>
</dbReference>
<gene>
    <name evidence="3" type="ORF">M406DRAFT_329810</name>
</gene>
<dbReference type="AlphaFoldDB" id="A0A9P5CQ80"/>
<dbReference type="EMBL" id="MU032347">
    <property type="protein sequence ID" value="KAF3765966.1"/>
    <property type="molecule type" value="Genomic_DNA"/>
</dbReference>
<evidence type="ECO:0000313" key="4">
    <source>
        <dbReference type="Proteomes" id="UP000803844"/>
    </source>
</evidence>
<reference evidence="3" key="1">
    <citation type="journal article" date="2020" name="Phytopathology">
        <title>Genome sequence of the chestnut blight fungus Cryphonectria parasitica EP155: A fundamental resource for an archetypical invasive plant pathogen.</title>
        <authorList>
            <person name="Crouch J.A."/>
            <person name="Dawe A."/>
            <person name="Aerts A."/>
            <person name="Barry K."/>
            <person name="Churchill A.C.L."/>
            <person name="Grimwood J."/>
            <person name="Hillman B."/>
            <person name="Milgroom M.G."/>
            <person name="Pangilinan J."/>
            <person name="Smith M."/>
            <person name="Salamov A."/>
            <person name="Schmutz J."/>
            <person name="Yadav J."/>
            <person name="Grigoriev I.V."/>
            <person name="Nuss D."/>
        </authorList>
    </citation>
    <scope>NUCLEOTIDE SEQUENCE</scope>
    <source>
        <strain evidence="3">EP155</strain>
    </source>
</reference>
<feature type="domain" description="Myb-like DNA-binding" evidence="2">
    <location>
        <begin position="8"/>
        <end position="55"/>
    </location>
</feature>
<feature type="region of interest" description="Disordered" evidence="1">
    <location>
        <begin position="60"/>
        <end position="98"/>
    </location>
</feature>
<sequence>MAPPSNTEDQFKFLIACIKHSTAGKIDFTQVATECDIISKGAAAKRYERLMKAHGITGNGLGGGRAGSPAASGPSTPVTPGGRKAATNPRTPASKKRKLAARGADIDEDVKTEVKAEVKHEVKHEIGDAIDANAFRRLSRSPATGCITKTQPSLRQGRIPVLGAGAAAEPQLSLRNNPCQYGVQVRRNAL</sequence>
<dbReference type="OrthoDB" id="5353914at2759"/>
<dbReference type="Proteomes" id="UP000803844">
    <property type="component" value="Unassembled WGS sequence"/>
</dbReference>
<accession>A0A9P5CQ80</accession>
<comment type="caution">
    <text evidence="3">The sequence shown here is derived from an EMBL/GenBank/DDBJ whole genome shotgun (WGS) entry which is preliminary data.</text>
</comment>
<feature type="compositionally biased region" description="Low complexity" evidence="1">
    <location>
        <begin position="67"/>
        <end position="79"/>
    </location>
</feature>
<protein>
    <recommendedName>
        <fullName evidence="2">Myb-like DNA-binding domain-containing protein</fullName>
    </recommendedName>
</protein>
<evidence type="ECO:0000313" key="3">
    <source>
        <dbReference type="EMBL" id="KAF3765966.1"/>
    </source>
</evidence>
<keyword evidence="4" id="KW-1185">Reference proteome</keyword>
<proteinExistence type="predicted"/>